<feature type="coiled-coil region" evidence="1">
    <location>
        <begin position="59"/>
        <end position="104"/>
    </location>
</feature>
<name>A0A1I7RZH4_BURXY</name>
<sequence length="571" mass="64825">MEFVRSRQLGGHLGGADKFASKMASTANPGASRDAVNVNALIAQHAELQRKLKLKHCETNALKEHLKSLMEEKTTLEREGQAKLDRLNTLKRLHQAKKDELARNLKMKAMFESCIYRDSDVSSDEESVEIPDLNQLKLAKKAYEEELKDRKWLEQLHQAKFRAENAEHEKIKIKERYDEELKLFHEAYDKLDRYRRLNYRDFILESVLTAKKIHEQRKKLAVFLVRNAKFNSTTDDSLEEDCKSPEIINHSHVDTPRPPTARPLHSKENVVKPQEVHVRPKVDVEKIASQQKGYSSDAESVISTKMNSQPIPFVSDYSSQDPRSNELEEEDIMEEDQQDLEENDSQVEEEMPQVNESQEDSVVIADDDDEQNRSDSVLLHDDKSFEEQNEKENREGEIGGGEGFGFHVDDDENNSIIIDDNEEKDDSFKLGDSLSLTSQNKDVNRISPKSPVFAVPKVPDKKLGKKKASEPVFNIEDTSFSFSNFDPTKNGSQNVDGDILGQIIDTSMNSADPASDFLNLAGNSAGNDTHDGGFNFNLFNSDEAEEIGDDNQFNFNLSNSGDKNENNFFGF</sequence>
<dbReference type="Proteomes" id="UP000659654">
    <property type="component" value="Unassembled WGS sequence"/>
</dbReference>
<dbReference type="Proteomes" id="UP000095284">
    <property type="component" value="Unplaced"/>
</dbReference>
<evidence type="ECO:0000313" key="4">
    <source>
        <dbReference type="Proteomes" id="UP000095284"/>
    </source>
</evidence>
<evidence type="ECO:0000313" key="6">
    <source>
        <dbReference type="WBParaSite" id="BXY_0614500.1"/>
    </source>
</evidence>
<evidence type="ECO:0000256" key="1">
    <source>
        <dbReference type="SAM" id="Coils"/>
    </source>
</evidence>
<keyword evidence="5" id="KW-1185">Reference proteome</keyword>
<dbReference type="EMBL" id="CAJFCV020000003">
    <property type="protein sequence ID" value="CAG9106380.1"/>
    <property type="molecule type" value="Genomic_DNA"/>
</dbReference>
<dbReference type="AlphaFoldDB" id="A0A1I7RZH4"/>
<evidence type="ECO:0000313" key="5">
    <source>
        <dbReference type="Proteomes" id="UP000659654"/>
    </source>
</evidence>
<accession>A0A1I7RZH4</accession>
<feature type="compositionally biased region" description="Acidic residues" evidence="2">
    <location>
        <begin position="327"/>
        <end position="351"/>
    </location>
</feature>
<evidence type="ECO:0000313" key="3">
    <source>
        <dbReference type="EMBL" id="CAD5220333.1"/>
    </source>
</evidence>
<reference evidence="3" key="2">
    <citation type="submission" date="2020-09" db="EMBL/GenBank/DDBJ databases">
        <authorList>
            <person name="Kikuchi T."/>
        </authorList>
    </citation>
    <scope>NUCLEOTIDE SEQUENCE</scope>
    <source>
        <strain evidence="3">Ka4C1</strain>
    </source>
</reference>
<dbReference type="Proteomes" id="UP000582659">
    <property type="component" value="Unassembled WGS sequence"/>
</dbReference>
<organism evidence="4 6">
    <name type="scientific">Bursaphelenchus xylophilus</name>
    <name type="common">Pinewood nematode worm</name>
    <name type="synonym">Aphelenchoides xylophilus</name>
    <dbReference type="NCBI Taxonomy" id="6326"/>
    <lineage>
        <taxon>Eukaryota</taxon>
        <taxon>Metazoa</taxon>
        <taxon>Ecdysozoa</taxon>
        <taxon>Nematoda</taxon>
        <taxon>Chromadorea</taxon>
        <taxon>Rhabditida</taxon>
        <taxon>Tylenchina</taxon>
        <taxon>Tylenchomorpha</taxon>
        <taxon>Aphelenchoidea</taxon>
        <taxon>Aphelenchoididae</taxon>
        <taxon>Bursaphelenchus</taxon>
    </lineage>
</organism>
<dbReference type="OrthoDB" id="10648318at2759"/>
<dbReference type="WBParaSite" id="BXY_0614500.1">
    <property type="protein sequence ID" value="BXY_0614500.1"/>
    <property type="gene ID" value="BXY_0614500"/>
</dbReference>
<feature type="coiled-coil region" evidence="1">
    <location>
        <begin position="156"/>
        <end position="183"/>
    </location>
</feature>
<feature type="compositionally biased region" description="Basic and acidic residues" evidence="2">
    <location>
        <begin position="378"/>
        <end position="397"/>
    </location>
</feature>
<proteinExistence type="predicted"/>
<reference evidence="6" key="1">
    <citation type="submission" date="2016-11" db="UniProtKB">
        <authorList>
            <consortium name="WormBaseParasite"/>
        </authorList>
    </citation>
    <scope>IDENTIFICATION</scope>
</reference>
<feature type="region of interest" description="Disordered" evidence="2">
    <location>
        <begin position="283"/>
        <end position="412"/>
    </location>
</feature>
<protein>
    <submittedName>
        <fullName evidence="3">(pine wood nematode) hypothetical protein</fullName>
    </submittedName>
</protein>
<dbReference type="SMR" id="A0A1I7RZH4"/>
<dbReference type="EMBL" id="CAJFDI010000003">
    <property type="protein sequence ID" value="CAD5220333.1"/>
    <property type="molecule type" value="Genomic_DNA"/>
</dbReference>
<keyword evidence="1" id="KW-0175">Coiled coil</keyword>
<gene>
    <name evidence="3" type="ORF">BXYJ_LOCUS6126</name>
</gene>
<feature type="compositionally biased region" description="Polar residues" evidence="2">
    <location>
        <begin position="288"/>
        <end position="322"/>
    </location>
</feature>
<evidence type="ECO:0000256" key="2">
    <source>
        <dbReference type="SAM" id="MobiDB-lite"/>
    </source>
</evidence>